<dbReference type="InterPro" id="IPR027417">
    <property type="entry name" value="P-loop_NTPase"/>
</dbReference>
<accession>A0A6A9V042</accession>
<dbReference type="AlphaFoldDB" id="A0A6A9V042"/>
<evidence type="ECO:0000259" key="4">
    <source>
        <dbReference type="Pfam" id="PF13614"/>
    </source>
</evidence>
<dbReference type="PANTHER" id="PTHR13696:SF52">
    <property type="entry name" value="PARA FAMILY PROTEIN CT_582"/>
    <property type="match status" value="1"/>
</dbReference>
<evidence type="ECO:0000313" key="6">
    <source>
        <dbReference type="Proteomes" id="UP000435304"/>
    </source>
</evidence>
<comment type="caution">
    <text evidence="5">The sequence shown here is derived from an EMBL/GenBank/DDBJ whole genome shotgun (WGS) entry which is preliminary data.</text>
</comment>
<name>A0A6A9V042_9ACTN</name>
<comment type="similarity">
    <text evidence="1">Belongs to the ParA family.</text>
</comment>
<feature type="region of interest" description="Disordered" evidence="3">
    <location>
        <begin position="1"/>
        <end position="37"/>
    </location>
</feature>
<dbReference type="SUPFAM" id="SSF52540">
    <property type="entry name" value="P-loop containing nucleoside triphosphate hydrolases"/>
    <property type="match status" value="1"/>
</dbReference>
<dbReference type="CDD" id="cd02042">
    <property type="entry name" value="ParAB_family"/>
    <property type="match status" value="1"/>
</dbReference>
<dbReference type="Gene3D" id="3.40.50.300">
    <property type="entry name" value="P-loop containing nucleotide triphosphate hydrolases"/>
    <property type="match status" value="1"/>
</dbReference>
<comment type="function">
    <text evidence="2">May play a role in septum formation.</text>
</comment>
<dbReference type="InterPro" id="IPR050678">
    <property type="entry name" value="DNA_Partitioning_ATPase"/>
</dbReference>
<evidence type="ECO:0000256" key="1">
    <source>
        <dbReference type="ARBA" id="ARBA00006976"/>
    </source>
</evidence>
<dbReference type="InterPro" id="IPR025669">
    <property type="entry name" value="AAA_dom"/>
</dbReference>
<organism evidence="5 6">
    <name type="scientific">Auraticoccus cholistanensis</name>
    <dbReference type="NCBI Taxonomy" id="2656650"/>
    <lineage>
        <taxon>Bacteria</taxon>
        <taxon>Bacillati</taxon>
        <taxon>Actinomycetota</taxon>
        <taxon>Actinomycetes</taxon>
        <taxon>Propionibacteriales</taxon>
        <taxon>Propionibacteriaceae</taxon>
        <taxon>Auraticoccus</taxon>
    </lineage>
</organism>
<sequence length="295" mass="31314">MDDAEAGPPPLTPEEEQSSGVPRETYGRQLPKPDRPRTVVIANQKGGVGKTTTAVNLAAALALGGLEVLLIDLDPQGNASTALGVDHHSGVGGTYEVLIDGDPISRHVVASPEAPHLHVLPATIDLAGAEIELVSIASRENRLKQALTAYREQNAVDYVILDCPPSLGLLTVNALVAAEEILIPIQCEYYALEGVSQLMRTIEMVKGGLNNRLRLSTIVLTMFDGRTRLASQVADEVRAHFPRETLPTLIPRSVRISEAPSYGQTVLSYQPSSVGAIAYLNAAADIAARGAEGAY</sequence>
<feature type="domain" description="AAA" evidence="4">
    <location>
        <begin position="37"/>
        <end position="214"/>
    </location>
</feature>
<reference evidence="5 6" key="1">
    <citation type="submission" date="2019-12" db="EMBL/GenBank/DDBJ databases">
        <title>Auraticoccus cholistani sp. nov., an actinomycete isolated from soil of Cholistan desert.</title>
        <authorList>
            <person name="Cheema M.T."/>
        </authorList>
    </citation>
    <scope>NUCLEOTIDE SEQUENCE [LARGE SCALE GENOMIC DNA]</scope>
    <source>
        <strain evidence="5 6">F435</strain>
    </source>
</reference>
<gene>
    <name evidence="5" type="ORF">GC722_02685</name>
</gene>
<protein>
    <submittedName>
        <fullName evidence="5">AAA family ATPase</fullName>
    </submittedName>
</protein>
<dbReference type="Proteomes" id="UP000435304">
    <property type="component" value="Unassembled WGS sequence"/>
</dbReference>
<dbReference type="EMBL" id="WPCU01000004">
    <property type="protein sequence ID" value="MVA74939.1"/>
    <property type="molecule type" value="Genomic_DNA"/>
</dbReference>
<proteinExistence type="inferred from homology"/>
<evidence type="ECO:0000256" key="3">
    <source>
        <dbReference type="SAM" id="MobiDB-lite"/>
    </source>
</evidence>
<dbReference type="PANTHER" id="PTHR13696">
    <property type="entry name" value="P-LOOP CONTAINING NUCLEOSIDE TRIPHOSPHATE HYDROLASE"/>
    <property type="match status" value="1"/>
</dbReference>
<dbReference type="RefSeq" id="WP_156608724.1">
    <property type="nucleotide sequence ID" value="NZ_WPCU01000004.1"/>
</dbReference>
<dbReference type="FunFam" id="3.40.50.300:FF:000285">
    <property type="entry name" value="Sporulation initiation inhibitor Soj"/>
    <property type="match status" value="1"/>
</dbReference>
<evidence type="ECO:0000313" key="5">
    <source>
        <dbReference type="EMBL" id="MVA74939.1"/>
    </source>
</evidence>
<dbReference type="Pfam" id="PF13614">
    <property type="entry name" value="AAA_31"/>
    <property type="match status" value="1"/>
</dbReference>
<evidence type="ECO:0000256" key="2">
    <source>
        <dbReference type="ARBA" id="ARBA00059092"/>
    </source>
</evidence>
<keyword evidence="6" id="KW-1185">Reference proteome</keyword>